<gene>
    <name evidence="2" type="ORF">A2Z86_00685</name>
</gene>
<evidence type="ECO:0000256" key="1">
    <source>
        <dbReference type="SAM" id="Phobius"/>
    </source>
</evidence>
<feature type="transmembrane region" description="Helical" evidence="1">
    <location>
        <begin position="20"/>
        <end position="46"/>
    </location>
</feature>
<sequence>ASVLTLLSLYVHEPALQKAALYNIIFAALATPGSVVTGLLSWYYNYSGIWTHIYRMKTLLSIILAVLLTFALTIHFAFLPGSAPGGLWYWLYTWIVLAMAPTVMGLGYYGGKITFPS</sequence>
<keyword evidence="1" id="KW-0472">Membrane</keyword>
<dbReference type="AlphaFoldDB" id="A0A1F5YF33"/>
<proteinExistence type="predicted"/>
<protein>
    <submittedName>
        <fullName evidence="2">Uncharacterized protein</fullName>
    </submittedName>
</protein>
<comment type="caution">
    <text evidence="2">The sequence shown here is derived from an EMBL/GenBank/DDBJ whole genome shotgun (WGS) entry which is preliminary data.</text>
</comment>
<reference evidence="2 3" key="1">
    <citation type="journal article" date="2016" name="Nat. Commun.">
        <title>Thousands of microbial genomes shed light on interconnected biogeochemical processes in an aquifer system.</title>
        <authorList>
            <person name="Anantharaman K."/>
            <person name="Brown C.T."/>
            <person name="Hug L.A."/>
            <person name="Sharon I."/>
            <person name="Castelle C.J."/>
            <person name="Probst A.J."/>
            <person name="Thomas B.C."/>
            <person name="Singh A."/>
            <person name="Wilkins M.J."/>
            <person name="Karaoz U."/>
            <person name="Brodie E.L."/>
            <person name="Williams K.H."/>
            <person name="Hubbard S.S."/>
            <person name="Banfield J.F."/>
        </authorList>
    </citation>
    <scope>NUCLEOTIDE SEQUENCE [LARGE SCALE GENOMIC DNA]</scope>
</reference>
<keyword evidence="1" id="KW-1133">Transmembrane helix</keyword>
<name>A0A1F5YF33_9BACT</name>
<feature type="transmembrane region" description="Helical" evidence="1">
    <location>
        <begin position="91"/>
        <end position="111"/>
    </location>
</feature>
<feature type="transmembrane region" description="Helical" evidence="1">
    <location>
        <begin position="58"/>
        <end position="79"/>
    </location>
</feature>
<organism evidence="2 3">
    <name type="scientific">Candidatus Glassbacteria bacterium GWA2_58_10</name>
    <dbReference type="NCBI Taxonomy" id="1817865"/>
    <lineage>
        <taxon>Bacteria</taxon>
        <taxon>Candidatus Glassiibacteriota</taxon>
    </lineage>
</organism>
<dbReference type="EMBL" id="MFIV01000082">
    <property type="protein sequence ID" value="OGF98576.1"/>
    <property type="molecule type" value="Genomic_DNA"/>
</dbReference>
<dbReference type="Proteomes" id="UP000176992">
    <property type="component" value="Unassembled WGS sequence"/>
</dbReference>
<keyword evidence="1" id="KW-0812">Transmembrane</keyword>
<feature type="non-terminal residue" evidence="2">
    <location>
        <position position="1"/>
    </location>
</feature>
<evidence type="ECO:0000313" key="2">
    <source>
        <dbReference type="EMBL" id="OGF98576.1"/>
    </source>
</evidence>
<evidence type="ECO:0000313" key="3">
    <source>
        <dbReference type="Proteomes" id="UP000176992"/>
    </source>
</evidence>
<accession>A0A1F5YF33</accession>